<feature type="chain" id="PRO_5012227017" evidence="10">
    <location>
        <begin position="16"/>
        <end position="633"/>
    </location>
</feature>
<feature type="domain" description="SUN" evidence="11">
    <location>
        <begin position="1"/>
        <end position="159"/>
    </location>
</feature>
<evidence type="ECO:0000256" key="3">
    <source>
        <dbReference type="ARBA" id="ARBA00022448"/>
    </source>
</evidence>
<dbReference type="PROSITE" id="PS51469">
    <property type="entry name" value="SUN"/>
    <property type="match status" value="1"/>
</dbReference>
<evidence type="ECO:0000256" key="1">
    <source>
        <dbReference type="ARBA" id="ARBA00004141"/>
    </source>
</evidence>
<keyword evidence="10" id="KW-0732">Signal</keyword>
<evidence type="ECO:0000259" key="11">
    <source>
        <dbReference type="PROSITE" id="PS51469"/>
    </source>
</evidence>
<dbReference type="OrthoDB" id="276989at2759"/>
<dbReference type="InterPro" id="IPR023395">
    <property type="entry name" value="MCP_dom_sf"/>
</dbReference>
<evidence type="ECO:0000256" key="4">
    <source>
        <dbReference type="ARBA" id="ARBA00022692"/>
    </source>
</evidence>
<dbReference type="Pfam" id="PF07738">
    <property type="entry name" value="Sad1_UNC"/>
    <property type="match status" value="1"/>
</dbReference>
<keyword evidence="13" id="KW-1185">Reference proteome</keyword>
<reference evidence="13" key="1">
    <citation type="submission" date="2015-09" db="EMBL/GenBank/DDBJ databases">
        <authorList>
            <consortium name="Pathogen Informatics"/>
        </authorList>
    </citation>
    <scope>NUCLEOTIDE SEQUENCE [LARGE SCALE GENOMIC DNA]</scope>
    <source>
        <strain evidence="13">Lake Konstanz</strain>
    </source>
</reference>
<dbReference type="PROSITE" id="PS50920">
    <property type="entry name" value="SOLCAR"/>
    <property type="match status" value="2"/>
</dbReference>
<evidence type="ECO:0000256" key="2">
    <source>
        <dbReference type="ARBA" id="ARBA00006375"/>
    </source>
</evidence>
<dbReference type="InterPro" id="IPR018108">
    <property type="entry name" value="MCP_transmembrane"/>
</dbReference>
<evidence type="ECO:0000256" key="10">
    <source>
        <dbReference type="SAM" id="SignalP"/>
    </source>
</evidence>
<organism evidence="12 13">
    <name type="scientific">Bodo saltans</name>
    <name type="common">Flagellated protozoan</name>
    <dbReference type="NCBI Taxonomy" id="75058"/>
    <lineage>
        <taxon>Eukaryota</taxon>
        <taxon>Discoba</taxon>
        <taxon>Euglenozoa</taxon>
        <taxon>Kinetoplastea</taxon>
        <taxon>Metakinetoplastina</taxon>
        <taxon>Eubodonida</taxon>
        <taxon>Bodonidae</taxon>
        <taxon>Bodo</taxon>
    </lineage>
</organism>
<dbReference type="InterPro" id="IPR012919">
    <property type="entry name" value="SUN_dom"/>
</dbReference>
<dbReference type="Pfam" id="PF00153">
    <property type="entry name" value="Mito_carr"/>
    <property type="match status" value="3"/>
</dbReference>
<dbReference type="Proteomes" id="UP000051952">
    <property type="component" value="Unassembled WGS sequence"/>
</dbReference>
<feature type="transmembrane region" description="Helical" evidence="9">
    <location>
        <begin position="285"/>
        <end position="308"/>
    </location>
</feature>
<dbReference type="Gene3D" id="1.50.40.10">
    <property type="entry name" value="Mitochondrial carrier domain"/>
    <property type="match status" value="2"/>
</dbReference>
<feature type="repeat" description="Solcar" evidence="8">
    <location>
        <begin position="546"/>
        <end position="629"/>
    </location>
</feature>
<evidence type="ECO:0000256" key="9">
    <source>
        <dbReference type="SAM" id="Phobius"/>
    </source>
</evidence>
<evidence type="ECO:0000256" key="7">
    <source>
        <dbReference type="ARBA" id="ARBA00023136"/>
    </source>
</evidence>
<evidence type="ECO:0000256" key="8">
    <source>
        <dbReference type="PROSITE-ProRule" id="PRU00282"/>
    </source>
</evidence>
<evidence type="ECO:0000256" key="6">
    <source>
        <dbReference type="ARBA" id="ARBA00022989"/>
    </source>
</evidence>
<proteinExistence type="inferred from homology"/>
<keyword evidence="5" id="KW-0677">Repeat</keyword>
<name>A0A0S4IKF1_BODSA</name>
<evidence type="ECO:0000313" key="12">
    <source>
        <dbReference type="EMBL" id="CUF07419.1"/>
    </source>
</evidence>
<sequence>MIKLFFFVLIHVCLSAKVNYASAFLGAQIVESHEEAKSASSLLNDDKEKYLLVPCKAQRKSFTVQLSRDVVVSGVSLSNSEFFSSGVKNFTLLGGLQYPCKYPCVWKVLGHFQANSTRNHQYFETLRETIRFMKFLWVSSTGNQVSCTLTTFRVFGVDVLDSLSEDFDINDQTYEVEVPRDTIRNFSSQICDVAEREQEEQFALTNFQCPKRRHSSRRSRIAHRDVDDLKEMIATMNASMQLSLSTRCDEDRRLMLRVESCERDKEMLRTSIRDLQHQTDLIKKIVFPGIVLSVFGFVAVLSISCFALRKSSALSYSRNLRYLGECYAPQDKYCHSSSNDSMEYFLSGAIAGLTVDFVLFPVDTIKTRLQSKHGFRGSGGFHGMYKGLSAVSIGSVPSAALFFGAYEFGKREGPFTQVGNQLFGSILGETSSSLFRVPLDTIKQRMQVGHHSTLRSACMNSVSVRVPSHKVGNQLFGSILGETSSSLFRVPLDTIKQRMQVGHHASLRSAFSDSHPQTLFAALRVTLMRDIPFAACQMVIYERLKSYGVPITLSGFTAGAISGFVTTPLDVVRTRLMLLESKGSVSSVLNELWREGGFRSLFKGVSMRCLWISAGGAIFFTSYEYARNTLKRG</sequence>
<dbReference type="PANTHER" id="PTHR45667">
    <property type="entry name" value="S-ADENOSYLMETHIONINE MITOCHONDRIAL CARRIER PROTEIN"/>
    <property type="match status" value="1"/>
</dbReference>
<evidence type="ECO:0000256" key="5">
    <source>
        <dbReference type="ARBA" id="ARBA00022737"/>
    </source>
</evidence>
<accession>A0A0S4IKF1</accession>
<keyword evidence="7 8" id="KW-0472">Membrane</keyword>
<feature type="repeat" description="Solcar" evidence="8">
    <location>
        <begin position="339"/>
        <end position="412"/>
    </location>
</feature>
<keyword evidence="6 9" id="KW-1133">Transmembrane helix</keyword>
<comment type="subcellular location">
    <subcellularLocation>
        <location evidence="1">Membrane</location>
        <topology evidence="1">Multi-pass membrane protein</topology>
    </subcellularLocation>
</comment>
<dbReference type="SUPFAM" id="SSF103506">
    <property type="entry name" value="Mitochondrial carrier"/>
    <property type="match status" value="2"/>
</dbReference>
<keyword evidence="3" id="KW-0813">Transport</keyword>
<feature type="transmembrane region" description="Helical" evidence="9">
    <location>
        <begin position="605"/>
        <end position="626"/>
    </location>
</feature>
<gene>
    <name evidence="12" type="ORF">BSAL_58900</name>
</gene>
<dbReference type="EMBL" id="CYKH01000238">
    <property type="protein sequence ID" value="CUF07419.1"/>
    <property type="molecule type" value="Genomic_DNA"/>
</dbReference>
<feature type="transmembrane region" description="Helical" evidence="9">
    <location>
        <begin position="547"/>
        <end position="569"/>
    </location>
</feature>
<protein>
    <submittedName>
        <fullName evidence="12">Mitochondrial carrier protein, putative</fullName>
    </submittedName>
</protein>
<comment type="similarity">
    <text evidence="2">Belongs to the mitochondrial carrier (TC 2.A.29) family.</text>
</comment>
<dbReference type="AlphaFoldDB" id="A0A0S4IKF1"/>
<feature type="signal peptide" evidence="10">
    <location>
        <begin position="1"/>
        <end position="15"/>
    </location>
</feature>
<keyword evidence="4 8" id="KW-0812">Transmembrane</keyword>
<dbReference type="GO" id="GO:0016020">
    <property type="term" value="C:membrane"/>
    <property type="evidence" value="ECO:0007669"/>
    <property type="project" value="UniProtKB-SubCell"/>
</dbReference>
<evidence type="ECO:0000313" key="13">
    <source>
        <dbReference type="Proteomes" id="UP000051952"/>
    </source>
</evidence>